<evidence type="ECO:0000256" key="3">
    <source>
        <dbReference type="ARBA" id="ARBA00022617"/>
    </source>
</evidence>
<keyword evidence="5 8" id="KW-0560">Oxidoreductase</keyword>
<keyword evidence="6 8" id="KW-0408">Iron</keyword>
<dbReference type="PRINTS" id="PR00385">
    <property type="entry name" value="P450"/>
</dbReference>
<evidence type="ECO:0000256" key="7">
    <source>
        <dbReference type="ARBA" id="ARBA00023033"/>
    </source>
</evidence>
<dbReference type="Gene3D" id="1.10.630.10">
    <property type="entry name" value="Cytochrome P450"/>
    <property type="match status" value="1"/>
</dbReference>
<keyword evidence="3 8" id="KW-0349">Heme</keyword>
<evidence type="ECO:0000256" key="4">
    <source>
        <dbReference type="ARBA" id="ARBA00022723"/>
    </source>
</evidence>
<dbReference type="PANTHER" id="PTHR46696:SF5">
    <property type="entry name" value="CYTOCHROME P450 BJ-1"/>
    <property type="match status" value="1"/>
</dbReference>
<dbReference type="InterPro" id="IPR001128">
    <property type="entry name" value="Cyt_P450"/>
</dbReference>
<dbReference type="Proteomes" id="UP001589810">
    <property type="component" value="Unassembled WGS sequence"/>
</dbReference>
<evidence type="ECO:0000256" key="2">
    <source>
        <dbReference type="ARBA" id="ARBA00010617"/>
    </source>
</evidence>
<keyword evidence="7 8" id="KW-0503">Monooxygenase</keyword>
<evidence type="ECO:0000256" key="6">
    <source>
        <dbReference type="ARBA" id="ARBA00023004"/>
    </source>
</evidence>
<proteinExistence type="inferred from homology"/>
<sequence>MTTTEARPQLPFERPNVMDIAPLYTVLNRQDAPVQVTTPAGDPAWMITRFEQARQLLGDTRLGRSHPAPEQASRVSDAVTLGGPSGEQDKEAANHTRMRKLLVPAFSAGRMRRLSDHVQTLVDGYLDEMAAQHEFGPVDLHAILSFPLPVRVLCELLGVPVEDREYFHDLSTRFSRMDLGVEAARGAWDELTEYFLRLVRAKLADPRPDVISDLALAQAEDPTFSDEELAAVGGGVLFAGHETTMTRIDMGVVFLTADLDRRDRFAADPDGQVQATVEEVLRITAPGALGQLRYAHEDIEVDGVTIRRGDCVLINTGVANRDPAVFSEPDTFDPGRNPNIHLGFGHGIHFCVGASLARTELRIALSTLFRRFPMLRMAIAPEDLQPRPGSVAGGLVSLPVTW</sequence>
<name>A0ABV6N0L4_9PSEU</name>
<gene>
    <name evidence="10" type="ORF">ACFFH7_31650</name>
</gene>
<dbReference type="Pfam" id="PF00067">
    <property type="entry name" value="p450"/>
    <property type="match status" value="2"/>
</dbReference>
<dbReference type="RefSeq" id="WP_273943336.1">
    <property type="nucleotide sequence ID" value="NZ_CP097263.1"/>
</dbReference>
<evidence type="ECO:0000256" key="5">
    <source>
        <dbReference type="ARBA" id="ARBA00023002"/>
    </source>
</evidence>
<keyword evidence="11" id="KW-1185">Reference proteome</keyword>
<protein>
    <submittedName>
        <fullName evidence="10">Cytochrome P450</fullName>
    </submittedName>
</protein>
<dbReference type="PRINTS" id="PR00359">
    <property type="entry name" value="BP450"/>
</dbReference>
<evidence type="ECO:0000256" key="1">
    <source>
        <dbReference type="ARBA" id="ARBA00001971"/>
    </source>
</evidence>
<evidence type="ECO:0000256" key="9">
    <source>
        <dbReference type="SAM" id="MobiDB-lite"/>
    </source>
</evidence>
<dbReference type="CDD" id="cd11031">
    <property type="entry name" value="Cyp158A-like"/>
    <property type="match status" value="1"/>
</dbReference>
<dbReference type="EMBL" id="JBHLUD010000011">
    <property type="protein sequence ID" value="MFC0546108.1"/>
    <property type="molecule type" value="Genomic_DNA"/>
</dbReference>
<keyword evidence="4 8" id="KW-0479">Metal-binding</keyword>
<dbReference type="InterPro" id="IPR002397">
    <property type="entry name" value="Cyt_P450_B"/>
</dbReference>
<accession>A0ABV6N0L4</accession>
<reference evidence="10 11" key="1">
    <citation type="submission" date="2024-09" db="EMBL/GenBank/DDBJ databases">
        <authorList>
            <person name="Sun Q."/>
            <person name="Mori K."/>
        </authorList>
    </citation>
    <scope>NUCLEOTIDE SEQUENCE [LARGE SCALE GENOMIC DNA]</scope>
    <source>
        <strain evidence="10 11">TBRC 1432</strain>
    </source>
</reference>
<feature type="region of interest" description="Disordered" evidence="9">
    <location>
        <begin position="61"/>
        <end position="94"/>
    </location>
</feature>
<dbReference type="SUPFAM" id="SSF48264">
    <property type="entry name" value="Cytochrome P450"/>
    <property type="match status" value="1"/>
</dbReference>
<comment type="cofactor">
    <cofactor evidence="1">
        <name>heme</name>
        <dbReference type="ChEBI" id="CHEBI:30413"/>
    </cofactor>
</comment>
<dbReference type="PANTHER" id="PTHR46696">
    <property type="entry name" value="P450, PUTATIVE (EUROFUNG)-RELATED"/>
    <property type="match status" value="1"/>
</dbReference>
<evidence type="ECO:0000256" key="8">
    <source>
        <dbReference type="RuleBase" id="RU000461"/>
    </source>
</evidence>
<organism evidence="10 11">
    <name type="scientific">Kutzneria chonburiensis</name>
    <dbReference type="NCBI Taxonomy" id="1483604"/>
    <lineage>
        <taxon>Bacteria</taxon>
        <taxon>Bacillati</taxon>
        <taxon>Actinomycetota</taxon>
        <taxon>Actinomycetes</taxon>
        <taxon>Pseudonocardiales</taxon>
        <taxon>Pseudonocardiaceae</taxon>
        <taxon>Kutzneria</taxon>
    </lineage>
</organism>
<dbReference type="PROSITE" id="PS00086">
    <property type="entry name" value="CYTOCHROME_P450"/>
    <property type="match status" value="1"/>
</dbReference>
<evidence type="ECO:0000313" key="10">
    <source>
        <dbReference type="EMBL" id="MFC0546108.1"/>
    </source>
</evidence>
<dbReference type="InterPro" id="IPR017972">
    <property type="entry name" value="Cyt_P450_CS"/>
</dbReference>
<comment type="similarity">
    <text evidence="2 8">Belongs to the cytochrome P450 family.</text>
</comment>
<comment type="caution">
    <text evidence="10">The sequence shown here is derived from an EMBL/GenBank/DDBJ whole genome shotgun (WGS) entry which is preliminary data.</text>
</comment>
<dbReference type="InterPro" id="IPR036396">
    <property type="entry name" value="Cyt_P450_sf"/>
</dbReference>
<evidence type="ECO:0000313" key="11">
    <source>
        <dbReference type="Proteomes" id="UP001589810"/>
    </source>
</evidence>